<dbReference type="InterPro" id="IPR018933">
    <property type="entry name" value="Netrin_module_non-TIMP"/>
</dbReference>
<keyword evidence="4" id="KW-1133">Transmembrane helix</keyword>
<feature type="transmembrane region" description="Helical" evidence="4">
    <location>
        <begin position="59"/>
        <end position="82"/>
    </location>
</feature>
<dbReference type="Pfam" id="PF01759">
    <property type="entry name" value="NTR"/>
    <property type="match status" value="4"/>
</dbReference>
<organism evidence="6 7">
    <name type="scientific">Nematostella vectensis</name>
    <name type="common">Starlet sea anemone</name>
    <dbReference type="NCBI Taxonomy" id="45351"/>
    <lineage>
        <taxon>Eukaryota</taxon>
        <taxon>Metazoa</taxon>
        <taxon>Cnidaria</taxon>
        <taxon>Anthozoa</taxon>
        <taxon>Hexacorallia</taxon>
        <taxon>Actiniaria</taxon>
        <taxon>Edwardsiidae</taxon>
        <taxon>Nematostella</taxon>
    </lineage>
</organism>
<dbReference type="SMART" id="SM00643">
    <property type="entry name" value="C345C"/>
    <property type="match status" value="4"/>
</dbReference>
<evidence type="ECO:0000313" key="6">
    <source>
        <dbReference type="EMBL" id="EDO31655.1"/>
    </source>
</evidence>
<keyword evidence="4" id="KW-0812">Transmembrane</keyword>
<feature type="domain" description="NTR" evidence="5">
    <location>
        <begin position="379"/>
        <end position="492"/>
    </location>
</feature>
<evidence type="ECO:0000313" key="7">
    <source>
        <dbReference type="Proteomes" id="UP000001593"/>
    </source>
</evidence>
<dbReference type="InterPro" id="IPR001820">
    <property type="entry name" value="TIMP"/>
</dbReference>
<gene>
    <name evidence="6" type="ORF">NEMVEDRAFT_v1g218920</name>
</gene>
<dbReference type="OMA" id="MANVEYI"/>
<dbReference type="PROSITE" id="PS50189">
    <property type="entry name" value="NTR"/>
    <property type="match status" value="4"/>
</dbReference>
<dbReference type="PANTHER" id="PTHR11844">
    <property type="entry name" value="METALLOPROTEASE INHIBITOR"/>
    <property type="match status" value="1"/>
</dbReference>
<keyword evidence="7" id="KW-1185">Reference proteome</keyword>
<accession>A7SX91</accession>
<dbReference type="HOGENOM" id="CLU_412405_0_0_1"/>
<feature type="domain" description="NTR" evidence="5">
    <location>
        <begin position="536"/>
        <end position="661"/>
    </location>
</feature>
<sequence length="666" mass="74881">MGKIARNKKGEVRVTLSQRSFAKRWDIPIELGLGRNKPDCTKIERRPKTTVAPTTTNPVAVVAIVDVVFVFVVSVVIVVVFVPRARPALRHATRTKPTAQTTMVRFTLCHAFRHVTFSADTILFVRVEIGKEHVTAQDKKAFRAFVKTIYKGPLDLSEIIIRVSGSKCSCPDFKVGQDYIIMGSARFGKRGVYRLVMNKDSLAEEWYYAFNNEVSALRQCDLPATTVPVAMTTVTSAPVTLTPKCGACRESENPGAHFCISQHVILARITKIRSNKQRTVYYADVLAAYKGRLSEPAEMLIRVPGGKCPCPPLRVGENYVLMGSMRTTSKGKTRMRLTPKNFVREWSLEFNSKVEDYKRKCGIPVPSVPTPAINRPAFCKKCQPSRIQDFCFSKNVFRVRVVKASPQDSSLYKALAITSYKGDLATTPLLSLRVPSGQCACPELTSGRDYVIMGQIKRLKEDIPIVIVNKRSYVTLWDASLETVMGVMREKCGAATNIRELVLHPTSFIDFPVTERKSLLETSSSSDMTKERREYDIIEMDSGFKKKSLKGPHSTLTPKVLKVKITGRDHNATSHVTQYHASVKFVFKLRMPINLKLHLWVYNDTCNCPELQVGELYLIMGNIVHEGRGSSTPRLMLSRDSFVRRWKQGLRARIESLKKACASEER</sequence>
<keyword evidence="4" id="KW-0472">Membrane</keyword>
<evidence type="ECO:0000259" key="5">
    <source>
        <dbReference type="PROSITE" id="PS50189"/>
    </source>
</evidence>
<dbReference type="GO" id="GO:0005615">
    <property type="term" value="C:extracellular space"/>
    <property type="evidence" value="ECO:0000318"/>
    <property type="project" value="GO_Central"/>
</dbReference>
<dbReference type="GO" id="GO:0051045">
    <property type="term" value="P:negative regulation of membrane protein ectodomain proteolysis"/>
    <property type="evidence" value="ECO:0000318"/>
    <property type="project" value="GO_Central"/>
</dbReference>
<dbReference type="InParanoid" id="A7SX91"/>
<dbReference type="PANTHER" id="PTHR11844:SF33">
    <property type="entry name" value="TISSUE INHIBITOR OF METALLOPROTEINASE"/>
    <property type="match status" value="1"/>
</dbReference>
<feature type="domain" description="NTR" evidence="5">
    <location>
        <begin position="245"/>
        <end position="361"/>
    </location>
</feature>
<keyword evidence="2" id="KW-0964">Secreted</keyword>
<dbReference type="InterPro" id="IPR008993">
    <property type="entry name" value="TIMP-like_OB-fold"/>
</dbReference>
<feature type="domain" description="NTR" evidence="5">
    <location>
        <begin position="91"/>
        <end position="220"/>
    </location>
</feature>
<dbReference type="AlphaFoldDB" id="A7SX91"/>
<protein>
    <recommendedName>
        <fullName evidence="5">NTR domain-containing protein</fullName>
    </recommendedName>
</protein>
<evidence type="ECO:0000256" key="3">
    <source>
        <dbReference type="ARBA" id="ARBA00023157"/>
    </source>
</evidence>
<reference evidence="6 7" key="1">
    <citation type="journal article" date="2007" name="Science">
        <title>Sea anemone genome reveals ancestral eumetazoan gene repertoire and genomic organization.</title>
        <authorList>
            <person name="Putnam N.H."/>
            <person name="Srivastava M."/>
            <person name="Hellsten U."/>
            <person name="Dirks B."/>
            <person name="Chapman J."/>
            <person name="Salamov A."/>
            <person name="Terry A."/>
            <person name="Shapiro H."/>
            <person name="Lindquist E."/>
            <person name="Kapitonov V.V."/>
            <person name="Jurka J."/>
            <person name="Genikhovich G."/>
            <person name="Grigoriev I.V."/>
            <person name="Lucas S.M."/>
            <person name="Steele R.E."/>
            <person name="Finnerty J.R."/>
            <person name="Technau U."/>
            <person name="Martindale M.Q."/>
            <person name="Rokhsar D.S."/>
        </authorList>
    </citation>
    <scope>NUCLEOTIDE SEQUENCE [LARGE SCALE GENOMIC DNA]</scope>
    <source>
        <strain evidence="7">CH2 X CH6</strain>
    </source>
</reference>
<dbReference type="FunFam" id="2.40.50.120:FF:000021">
    <property type="entry name" value="ADAMTS like 5"/>
    <property type="match status" value="3"/>
</dbReference>
<evidence type="ECO:0000256" key="2">
    <source>
        <dbReference type="ARBA" id="ARBA00022525"/>
    </source>
</evidence>
<proteinExistence type="predicted"/>
<comment type="subcellular location">
    <subcellularLocation>
        <location evidence="1">Secreted</location>
    </subcellularLocation>
</comment>
<dbReference type="Proteomes" id="UP000001593">
    <property type="component" value="Unassembled WGS sequence"/>
</dbReference>
<dbReference type="SUPFAM" id="SSF50242">
    <property type="entry name" value="TIMP-like"/>
    <property type="match status" value="4"/>
</dbReference>
<evidence type="ECO:0000256" key="1">
    <source>
        <dbReference type="ARBA" id="ARBA00004613"/>
    </source>
</evidence>
<dbReference type="GO" id="GO:0008191">
    <property type="term" value="F:metalloendopeptidase inhibitor activity"/>
    <property type="evidence" value="ECO:0000318"/>
    <property type="project" value="GO_Central"/>
</dbReference>
<dbReference type="EMBL" id="DS469882">
    <property type="protein sequence ID" value="EDO31655.1"/>
    <property type="molecule type" value="Genomic_DNA"/>
</dbReference>
<name>A7SX91_NEMVE</name>
<dbReference type="GO" id="GO:0031012">
    <property type="term" value="C:extracellular matrix"/>
    <property type="evidence" value="ECO:0000318"/>
    <property type="project" value="GO_Central"/>
</dbReference>
<evidence type="ECO:0000256" key="4">
    <source>
        <dbReference type="SAM" id="Phobius"/>
    </source>
</evidence>
<dbReference type="InterPro" id="IPR001134">
    <property type="entry name" value="Netrin_domain"/>
</dbReference>
<dbReference type="Gene3D" id="2.40.50.120">
    <property type="match status" value="4"/>
</dbReference>
<keyword evidence="3" id="KW-1015">Disulfide bond</keyword>